<dbReference type="RefSeq" id="WP_218563682.1">
    <property type="nucleotide sequence ID" value="NZ_UGPW01000002.1"/>
</dbReference>
<dbReference type="SUPFAM" id="SSF81273">
    <property type="entry name" value="H-NS histone-like proteins"/>
    <property type="match status" value="1"/>
</dbReference>
<dbReference type="EMBL" id="UGPW01000002">
    <property type="protein sequence ID" value="STY98608.1"/>
    <property type="molecule type" value="Genomic_DNA"/>
</dbReference>
<dbReference type="Proteomes" id="UP000255102">
    <property type="component" value="Unassembled WGS sequence"/>
</dbReference>
<dbReference type="SMART" id="SM00528">
    <property type="entry name" value="HNS"/>
    <property type="match status" value="1"/>
</dbReference>
<dbReference type="Pfam" id="PF00816">
    <property type="entry name" value="Histone_HNS"/>
    <property type="match status" value="1"/>
</dbReference>
<dbReference type="InterPro" id="IPR027444">
    <property type="entry name" value="H-NS_C_dom"/>
</dbReference>
<organism evidence="2 3">
    <name type="scientific">Moraxella ovis</name>
    <dbReference type="NCBI Taxonomy" id="29433"/>
    <lineage>
        <taxon>Bacteria</taxon>
        <taxon>Pseudomonadati</taxon>
        <taxon>Pseudomonadota</taxon>
        <taxon>Gammaproteobacteria</taxon>
        <taxon>Moraxellales</taxon>
        <taxon>Moraxellaceae</taxon>
        <taxon>Moraxella</taxon>
    </lineage>
</organism>
<gene>
    <name evidence="2" type="ORF">NCTC11227_02284</name>
</gene>
<proteinExistence type="predicted"/>
<dbReference type="GO" id="GO:0003677">
    <property type="term" value="F:DNA binding"/>
    <property type="evidence" value="ECO:0007669"/>
    <property type="project" value="InterPro"/>
</dbReference>
<dbReference type="Gene3D" id="4.10.430.10">
    <property type="entry name" value="Histone-like protein H-NS, C-terminal domain"/>
    <property type="match status" value="1"/>
</dbReference>
<feature type="domain" description="DNA-binding protein H-NS-like C-terminal" evidence="1">
    <location>
        <begin position="98"/>
        <end position="142"/>
    </location>
</feature>
<name>A0A378QCX2_9GAMM</name>
<evidence type="ECO:0000313" key="2">
    <source>
        <dbReference type="EMBL" id="STY98608.1"/>
    </source>
</evidence>
<accession>A0A378QCX2</accession>
<dbReference type="AlphaFoldDB" id="A0A378QCX2"/>
<evidence type="ECO:0000259" key="1">
    <source>
        <dbReference type="SMART" id="SM00528"/>
    </source>
</evidence>
<reference evidence="2 3" key="1">
    <citation type="submission" date="2018-06" db="EMBL/GenBank/DDBJ databases">
        <authorList>
            <consortium name="Pathogen Informatics"/>
            <person name="Doyle S."/>
        </authorList>
    </citation>
    <scope>NUCLEOTIDE SEQUENCE [LARGE SCALE GENOMIC DNA]</scope>
    <source>
        <strain evidence="2 3">NCTC11227</strain>
    </source>
</reference>
<sequence>MFKIIYFQNIFFNNLCYDIIIFLSDYKWRKHGKKKAEALKLDDLSLSDLDTVEQELNRVRQLKIRTDLIRMRDEFLSYCKANGIDPIKAMHLVGFSAQGYLRKTKPKYQDPVTGAYWAGRGKTPKWFKERIAAGYSEKELENNQD</sequence>
<dbReference type="InterPro" id="IPR037150">
    <property type="entry name" value="H-NS_C_dom_sf"/>
</dbReference>
<protein>
    <submittedName>
        <fullName evidence="2">H-NS histone family</fullName>
    </submittedName>
</protein>
<evidence type="ECO:0000313" key="3">
    <source>
        <dbReference type="Proteomes" id="UP000255102"/>
    </source>
</evidence>